<proteinExistence type="predicted"/>
<dbReference type="KEGG" id="euz:DVS28_a1723"/>
<protein>
    <submittedName>
        <fullName evidence="1">Uncharacterized protein</fullName>
    </submittedName>
</protein>
<accession>A0A346XW17</accession>
<evidence type="ECO:0000313" key="2">
    <source>
        <dbReference type="Proteomes" id="UP000264006"/>
    </source>
</evidence>
<reference evidence="1 2" key="1">
    <citation type="submission" date="2018-09" db="EMBL/GenBank/DDBJ databases">
        <title>Complete genome sequence of Euzebya sp. DY32-46 isolated from seawater of Pacific Ocean.</title>
        <authorList>
            <person name="Xu L."/>
            <person name="Wu Y.-H."/>
            <person name="Xu X.-W."/>
        </authorList>
    </citation>
    <scope>NUCLEOTIDE SEQUENCE [LARGE SCALE GENOMIC DNA]</scope>
    <source>
        <strain evidence="1 2">DY32-46</strain>
    </source>
</reference>
<dbReference type="EMBL" id="CP031165">
    <property type="protein sequence ID" value="AXV06414.1"/>
    <property type="molecule type" value="Genomic_DNA"/>
</dbReference>
<keyword evidence="2" id="KW-1185">Reference proteome</keyword>
<organism evidence="1 2">
    <name type="scientific">Euzebya pacifica</name>
    <dbReference type="NCBI Taxonomy" id="1608957"/>
    <lineage>
        <taxon>Bacteria</taxon>
        <taxon>Bacillati</taxon>
        <taxon>Actinomycetota</taxon>
        <taxon>Nitriliruptoria</taxon>
        <taxon>Euzebyales</taxon>
    </lineage>
</organism>
<dbReference type="Proteomes" id="UP000264006">
    <property type="component" value="Chromosome"/>
</dbReference>
<dbReference type="AlphaFoldDB" id="A0A346XW17"/>
<gene>
    <name evidence="1" type="ORF">DVS28_a1723</name>
</gene>
<sequence length="587" mass="63792">MGARTVPRWQGQAISILRDAVSTNNPADRPDELPVRVHVYTGEDEAETQRYSCGIWVVLEKHGFLDVTEGPVSGAPQREGACAVVTAAAASSMSLAALAVLRAAHPVVVVEGPWSSALADVIGTCGEVVAARGSVRVEDEALRSELEGWLVGSWTPSYSGASSRELTLAMTPRVQRPHRQSDVADPMHEELVGAVPADPWSIRATTLPDHFEVVASVAAQPLVAEAPGLVLLPQPLLSYIVEDHSARVLHDVYEFSNDRFAFELLLLQVLTRAMTGQGAIVARIAPWPAGKDYALTIRHDVDRLPDEEVLESVLRLEAQSGAGVSAYFQSRTADAIVVDRFAENGAEIGWHVAQLYPDGEDELRQITGLGHDVRGVTVHGNQGNYGWRGLPNWRRSELLGMAYCENLASTRYLPSRAFDLADGLAGGREILVLPHHHSLDRGLNGTYRDEILAALPTLSALGAYVVVLNHPDINVTELGEVLDGMPERAWQATSRAVTDWWTATHYRDNLVMRVLVEDDTSSIHLQGRTDLEGLVLEIAGRVTDGPTSTYMGQRRSPILNGVVSRVRVDLSPNGMGVVPCDPWMSEL</sequence>
<name>A0A346XW17_9ACTN</name>
<evidence type="ECO:0000313" key="1">
    <source>
        <dbReference type="EMBL" id="AXV06414.1"/>
    </source>
</evidence>